<feature type="non-terminal residue" evidence="1">
    <location>
        <position position="201"/>
    </location>
</feature>
<feature type="non-terminal residue" evidence="1">
    <location>
        <position position="1"/>
    </location>
</feature>
<dbReference type="EMBL" id="GECU01017022">
    <property type="protein sequence ID" value="JAS90684.1"/>
    <property type="molecule type" value="Transcribed_RNA"/>
</dbReference>
<dbReference type="AlphaFoldDB" id="A0A1B6IUR1"/>
<organism evidence="1">
    <name type="scientific">Homalodisca liturata</name>
    <dbReference type="NCBI Taxonomy" id="320908"/>
    <lineage>
        <taxon>Eukaryota</taxon>
        <taxon>Metazoa</taxon>
        <taxon>Ecdysozoa</taxon>
        <taxon>Arthropoda</taxon>
        <taxon>Hexapoda</taxon>
        <taxon>Insecta</taxon>
        <taxon>Pterygota</taxon>
        <taxon>Neoptera</taxon>
        <taxon>Paraneoptera</taxon>
        <taxon>Hemiptera</taxon>
        <taxon>Auchenorrhyncha</taxon>
        <taxon>Membracoidea</taxon>
        <taxon>Cicadellidae</taxon>
        <taxon>Cicadellinae</taxon>
        <taxon>Proconiini</taxon>
        <taxon>Homalodisca</taxon>
    </lineage>
</organism>
<protein>
    <submittedName>
        <fullName evidence="1">Uncharacterized protein</fullName>
    </submittedName>
</protein>
<proteinExistence type="predicted"/>
<accession>A0A1B6IUR1</accession>
<gene>
    <name evidence="1" type="ORF">g.55811</name>
</gene>
<evidence type="ECO:0000313" key="1">
    <source>
        <dbReference type="EMBL" id="JAS90684.1"/>
    </source>
</evidence>
<sequence>PGAINVGAEPISHRQINICQQTAPLMEKMLKTLEEADVPCTVCSKTARMRTFILQDSRPHKLITSVACSECGHSDTTQSDYDRLDYGVKITCDFSHTKSSDGKLGNENLNRMVFTNSGAVVTVLEEDEVLFEFTSSDPNIESIQGLLMRGEDILRYGREDSGDGGALDSAKTLLSSILKGGGFKMLIRDDSGFSRVCPLGR</sequence>
<name>A0A1B6IUR1_9HEMI</name>
<reference evidence="1" key="1">
    <citation type="submission" date="2015-11" db="EMBL/GenBank/DDBJ databases">
        <title>De novo transcriptome assembly of four potential Pierce s Disease insect vectors from Arizona vineyards.</title>
        <authorList>
            <person name="Tassone E.E."/>
        </authorList>
    </citation>
    <scope>NUCLEOTIDE SEQUENCE</scope>
</reference>